<dbReference type="GO" id="GO:0006508">
    <property type="term" value="P:proteolysis"/>
    <property type="evidence" value="ECO:0007669"/>
    <property type="project" value="InterPro"/>
</dbReference>
<dbReference type="GO" id="GO:0009403">
    <property type="term" value="P:toxin biosynthetic process"/>
    <property type="evidence" value="ECO:0007669"/>
    <property type="project" value="InterPro"/>
</dbReference>
<dbReference type="InterPro" id="IPR001940">
    <property type="entry name" value="Peptidase_S1C"/>
</dbReference>
<organism evidence="7 8">
    <name type="scientific">Haloechinothrix alba</name>
    <dbReference type="NCBI Taxonomy" id="664784"/>
    <lineage>
        <taxon>Bacteria</taxon>
        <taxon>Bacillati</taxon>
        <taxon>Actinomycetota</taxon>
        <taxon>Actinomycetes</taxon>
        <taxon>Pseudonocardiales</taxon>
        <taxon>Pseudonocardiaceae</taxon>
        <taxon>Haloechinothrix</taxon>
    </lineage>
</organism>
<proteinExistence type="predicted"/>
<evidence type="ECO:0000256" key="5">
    <source>
        <dbReference type="SAM" id="MobiDB-lite"/>
    </source>
</evidence>
<dbReference type="EMBL" id="FZNW01000012">
    <property type="protein sequence ID" value="SNR62967.1"/>
    <property type="molecule type" value="Genomic_DNA"/>
</dbReference>
<dbReference type="Pfam" id="PF02674">
    <property type="entry name" value="Colicin_V"/>
    <property type="match status" value="1"/>
</dbReference>
<keyword evidence="8" id="KW-1185">Reference proteome</keyword>
<evidence type="ECO:0000256" key="4">
    <source>
        <dbReference type="ARBA" id="ARBA00023136"/>
    </source>
</evidence>
<protein>
    <submittedName>
        <fullName evidence="7">Colicin V production protein</fullName>
    </submittedName>
</protein>
<dbReference type="Gene3D" id="2.40.10.10">
    <property type="entry name" value="Trypsin-like serine proteases"/>
    <property type="match status" value="2"/>
</dbReference>
<evidence type="ECO:0000256" key="2">
    <source>
        <dbReference type="ARBA" id="ARBA00022692"/>
    </source>
</evidence>
<dbReference type="InterPro" id="IPR003825">
    <property type="entry name" value="Colicin-V_CvpA"/>
</dbReference>
<evidence type="ECO:0000256" key="1">
    <source>
        <dbReference type="ARBA" id="ARBA00004141"/>
    </source>
</evidence>
<comment type="subcellular location">
    <subcellularLocation>
        <location evidence="1">Membrane</location>
        <topology evidence="1">Multi-pass membrane protein</topology>
    </subcellularLocation>
</comment>
<dbReference type="Proteomes" id="UP000198348">
    <property type="component" value="Unassembled WGS sequence"/>
</dbReference>
<feature type="transmembrane region" description="Helical" evidence="6">
    <location>
        <begin position="100"/>
        <end position="120"/>
    </location>
</feature>
<dbReference type="InterPro" id="IPR043504">
    <property type="entry name" value="Peptidase_S1_PA_chymotrypsin"/>
</dbReference>
<keyword evidence="4 6" id="KW-0472">Membrane</keyword>
<evidence type="ECO:0000313" key="7">
    <source>
        <dbReference type="EMBL" id="SNR62967.1"/>
    </source>
</evidence>
<gene>
    <name evidence="7" type="ORF">SAMN06265360_112129</name>
</gene>
<dbReference type="NCBIfam" id="NF033740">
    <property type="entry name" value="MarP_fam_protase"/>
    <property type="match status" value="1"/>
</dbReference>
<dbReference type="OrthoDB" id="9766361at2"/>
<dbReference type="RefSeq" id="WP_089301913.1">
    <property type="nucleotide sequence ID" value="NZ_FZNW01000012.1"/>
</dbReference>
<feature type="transmembrane region" description="Helical" evidence="6">
    <location>
        <begin position="29"/>
        <end position="52"/>
    </location>
</feature>
<feature type="region of interest" description="Disordered" evidence="5">
    <location>
        <begin position="172"/>
        <end position="193"/>
    </location>
</feature>
<dbReference type="GO" id="GO:0016020">
    <property type="term" value="C:membrane"/>
    <property type="evidence" value="ECO:0007669"/>
    <property type="project" value="UniProtKB-SubCell"/>
</dbReference>
<accession>A0A238XVK8</accession>
<name>A0A238XVK8_9PSEU</name>
<feature type="compositionally biased region" description="Pro residues" evidence="5">
    <location>
        <begin position="174"/>
        <end position="186"/>
    </location>
</feature>
<dbReference type="PANTHER" id="PTHR43019">
    <property type="entry name" value="SERINE ENDOPROTEASE DEGS"/>
    <property type="match status" value="1"/>
</dbReference>
<dbReference type="Pfam" id="PF13365">
    <property type="entry name" value="Trypsin_2"/>
    <property type="match status" value="1"/>
</dbReference>
<evidence type="ECO:0000256" key="6">
    <source>
        <dbReference type="SAM" id="Phobius"/>
    </source>
</evidence>
<reference evidence="7 8" key="1">
    <citation type="submission" date="2017-06" db="EMBL/GenBank/DDBJ databases">
        <authorList>
            <person name="Kim H.J."/>
            <person name="Triplett B.A."/>
        </authorList>
    </citation>
    <scope>NUCLEOTIDE SEQUENCE [LARGE SCALE GENOMIC DNA]</scope>
    <source>
        <strain evidence="7 8">DSM 45207</strain>
    </source>
</reference>
<keyword evidence="2 6" id="KW-0812">Transmembrane</keyword>
<dbReference type="AlphaFoldDB" id="A0A238XVK8"/>
<dbReference type="InterPro" id="IPR009003">
    <property type="entry name" value="Peptidase_S1_PA"/>
</dbReference>
<dbReference type="InterPro" id="IPR047680">
    <property type="entry name" value="MarP-like"/>
</dbReference>
<feature type="transmembrane region" description="Helical" evidence="6">
    <location>
        <begin position="59"/>
        <end position="80"/>
    </location>
</feature>
<dbReference type="SUPFAM" id="SSF50494">
    <property type="entry name" value="Trypsin-like serine proteases"/>
    <property type="match status" value="1"/>
</dbReference>
<dbReference type="PRINTS" id="PR00834">
    <property type="entry name" value="PROTEASES2C"/>
</dbReference>
<evidence type="ECO:0000313" key="8">
    <source>
        <dbReference type="Proteomes" id="UP000198348"/>
    </source>
</evidence>
<evidence type="ECO:0000256" key="3">
    <source>
        <dbReference type="ARBA" id="ARBA00022989"/>
    </source>
</evidence>
<dbReference type="PANTHER" id="PTHR43019:SF23">
    <property type="entry name" value="PROTEASE DO-LIKE 5, CHLOROPLASTIC"/>
    <property type="match status" value="1"/>
</dbReference>
<dbReference type="GO" id="GO:0004252">
    <property type="term" value="F:serine-type endopeptidase activity"/>
    <property type="evidence" value="ECO:0007669"/>
    <property type="project" value="InterPro"/>
</dbReference>
<sequence length="393" mass="40616">MNWVDLLVVLLALLAAVSGGRQGLVVALPAFLGVLAGAVLGIRVAPSIVDFFDDPVAKVALAMATVVFLIALGETFGVWIGRTIKERLASPKLAGVDHTLGAVVQGAVVFVVAWLIAVPLTSVSGLPGLTSAINNSVVLGGVNDVMPPQAQRLPNDLRNLLDVSGFPTFEQPFAQPPAPDVEPPDPQLQSSPVVQEVRPSVLKIRGDAPSCGRALEGTGFVISPQRVMTNAHVVAGTEAVSVETGAGALPATVVHFDPGTDVAVLAVPQLQAPVMDFAPQAGRPGDNAIVLGYPLDGPYTATSGRIRDRTNLRGPDIYDRATVQRDVFTVRAEVQSGNSGGPMIDPQGNVLGVVFGASVQDPDTGFTLTADQVESEVQAAPGMTQEVGTGPCV</sequence>
<keyword evidence="3 6" id="KW-1133">Transmembrane helix</keyword>